<accession>A0A8T2UCJ3</accession>
<gene>
    <name evidence="1" type="ORF">KP509_07G080700</name>
</gene>
<comment type="caution">
    <text evidence="1">The sequence shown here is derived from an EMBL/GenBank/DDBJ whole genome shotgun (WGS) entry which is preliminary data.</text>
</comment>
<dbReference type="Proteomes" id="UP000825935">
    <property type="component" value="Chromosome 7"/>
</dbReference>
<reference evidence="1" key="1">
    <citation type="submission" date="2021-08" db="EMBL/GenBank/DDBJ databases">
        <title>WGS assembly of Ceratopteris richardii.</title>
        <authorList>
            <person name="Marchant D.B."/>
            <person name="Chen G."/>
            <person name="Jenkins J."/>
            <person name="Shu S."/>
            <person name="Leebens-Mack J."/>
            <person name="Grimwood J."/>
            <person name="Schmutz J."/>
            <person name="Soltis P."/>
            <person name="Soltis D."/>
            <person name="Chen Z.-H."/>
        </authorList>
    </citation>
    <scope>NUCLEOTIDE SEQUENCE</scope>
    <source>
        <strain evidence="1">Whitten #5841</strain>
        <tissue evidence="1">Leaf</tissue>
    </source>
</reference>
<name>A0A8T2UCJ3_CERRI</name>
<dbReference type="AlphaFoldDB" id="A0A8T2UCJ3"/>
<evidence type="ECO:0000313" key="2">
    <source>
        <dbReference type="Proteomes" id="UP000825935"/>
    </source>
</evidence>
<dbReference type="EMBL" id="CM035412">
    <property type="protein sequence ID" value="KAH7433677.1"/>
    <property type="molecule type" value="Genomic_DNA"/>
</dbReference>
<proteinExistence type="predicted"/>
<sequence length="143" mass="16655">MQGSLFVGQFIKSNRTHNNPTWFFSFSPSKVCVCLHANLCFILSSDFPLASSRRTGRIWVYFSDQLLKHKSLEIHGLSLLIVHIAEFYIFILKLFTIKENVCFIFMDSFHLSQINSQIFLIPKEERSGHFKETKVNLCYTIVL</sequence>
<evidence type="ECO:0000313" key="1">
    <source>
        <dbReference type="EMBL" id="KAH7433677.1"/>
    </source>
</evidence>
<organism evidence="1 2">
    <name type="scientific">Ceratopteris richardii</name>
    <name type="common">Triangle waterfern</name>
    <dbReference type="NCBI Taxonomy" id="49495"/>
    <lineage>
        <taxon>Eukaryota</taxon>
        <taxon>Viridiplantae</taxon>
        <taxon>Streptophyta</taxon>
        <taxon>Embryophyta</taxon>
        <taxon>Tracheophyta</taxon>
        <taxon>Polypodiopsida</taxon>
        <taxon>Polypodiidae</taxon>
        <taxon>Polypodiales</taxon>
        <taxon>Pteridineae</taxon>
        <taxon>Pteridaceae</taxon>
        <taxon>Parkerioideae</taxon>
        <taxon>Ceratopteris</taxon>
    </lineage>
</organism>
<keyword evidence="2" id="KW-1185">Reference proteome</keyword>
<protein>
    <submittedName>
        <fullName evidence="1">Uncharacterized protein</fullName>
    </submittedName>
</protein>